<reference evidence="2 3" key="1">
    <citation type="journal article" date="2006" name="PLoS Genet.">
        <title>Genome sequence of Rickettsia bellii illuminates the role of amoebae in gene exchanges between intracellular pathogens.</title>
        <authorList>
            <person name="Ogata H."/>
            <person name="La Scola B."/>
            <person name="Audic S."/>
            <person name="Renesto P."/>
            <person name="Blanc G."/>
            <person name="Robert C."/>
            <person name="Fournier P.-E."/>
            <person name="Claverie J.-M."/>
            <person name="Raoult D."/>
        </authorList>
    </citation>
    <scope>NUCLEOTIDE SEQUENCE [LARGE SCALE GENOMIC DNA]</scope>
    <source>
        <strain evidence="2 3">RML369-C</strain>
    </source>
</reference>
<dbReference type="Gene3D" id="1.10.1220.170">
    <property type="match status" value="1"/>
</dbReference>
<sequence length="105" mass="12215">MILLLDELQKLATLSFADNPHVLHIRCGYQLQDALLFLKLIFVVLILFIYISIMKKSIKSNKYSNAEKETLYLLKSPKNAKRLKRAINDFEANKNFKTTSLQKLK</sequence>
<dbReference type="AlphaFoldDB" id="Q1RH24"/>
<feature type="transmembrane region" description="Helical" evidence="1">
    <location>
        <begin position="34"/>
        <end position="53"/>
    </location>
</feature>
<keyword evidence="1" id="KW-0812">Transmembrane</keyword>
<proteinExistence type="predicted"/>
<keyword evidence="1" id="KW-0472">Membrane</keyword>
<dbReference type="KEGG" id="rbe:RBE_1259"/>
<evidence type="ECO:0000256" key="1">
    <source>
        <dbReference type="SAM" id="Phobius"/>
    </source>
</evidence>
<evidence type="ECO:0000313" key="3">
    <source>
        <dbReference type="Proteomes" id="UP000001951"/>
    </source>
</evidence>
<keyword evidence="1" id="KW-1133">Transmembrane helix</keyword>
<dbReference type="EMBL" id="CP000087">
    <property type="protein sequence ID" value="ABE05340.1"/>
    <property type="molecule type" value="Genomic_DNA"/>
</dbReference>
<evidence type="ECO:0000313" key="2">
    <source>
        <dbReference type="EMBL" id="ABE05340.1"/>
    </source>
</evidence>
<name>Q1RH24_RICBR</name>
<accession>Q1RH24</accession>
<dbReference type="Proteomes" id="UP000001951">
    <property type="component" value="Chromosome"/>
</dbReference>
<dbReference type="HOGENOM" id="CLU_2234522_0_0_5"/>
<protein>
    <submittedName>
        <fullName evidence="2">Uncharacterized protein</fullName>
    </submittedName>
</protein>
<organism evidence="2 3">
    <name type="scientific">Rickettsia bellii (strain RML369-C)</name>
    <dbReference type="NCBI Taxonomy" id="336407"/>
    <lineage>
        <taxon>Bacteria</taxon>
        <taxon>Pseudomonadati</taxon>
        <taxon>Pseudomonadota</taxon>
        <taxon>Alphaproteobacteria</taxon>
        <taxon>Rickettsiales</taxon>
        <taxon>Rickettsiaceae</taxon>
        <taxon>Rickettsieae</taxon>
        <taxon>Rickettsia</taxon>
        <taxon>belli group</taxon>
    </lineage>
</organism>
<gene>
    <name evidence="2" type="ordered locus">RBE_1259</name>
</gene>
<dbReference type="OrthoDB" id="9802003at2"/>